<dbReference type="RefSeq" id="WP_162465620.1">
    <property type="nucleotide sequence ID" value="NZ_WIXO01000001.1"/>
</dbReference>
<evidence type="ECO:0000259" key="5">
    <source>
        <dbReference type="Pfam" id="PF08028"/>
    </source>
</evidence>
<dbReference type="Gene3D" id="1.10.540.10">
    <property type="entry name" value="Acyl-CoA dehydrogenase/oxidase, N-terminal domain"/>
    <property type="match status" value="1"/>
</dbReference>
<keyword evidence="1" id="KW-0560">Oxidoreductase</keyword>
<comment type="similarity">
    <text evidence="2">Belongs to the HpaH/HsaA monooxygenase family.</text>
</comment>
<dbReference type="SUPFAM" id="SSF47203">
    <property type="entry name" value="Acyl-CoA dehydrogenase C-terminal domain-like"/>
    <property type="match status" value="1"/>
</dbReference>
<dbReference type="Proteomes" id="UP000473014">
    <property type="component" value="Unassembled WGS sequence"/>
</dbReference>
<feature type="domain" description="Acyl-CoA dehydrogenase/oxidase N-terminal" evidence="4">
    <location>
        <begin position="29"/>
        <end position="93"/>
    </location>
</feature>
<evidence type="ECO:0000313" key="6">
    <source>
        <dbReference type="EMBL" id="MTE17665.1"/>
    </source>
</evidence>
<gene>
    <name evidence="6" type="ORF">F0L17_00650</name>
</gene>
<comment type="caution">
    <text evidence="6">The sequence shown here is derived from an EMBL/GenBank/DDBJ whole genome shotgun (WGS) entry which is preliminary data.</text>
</comment>
<reference evidence="6 7" key="1">
    <citation type="submission" date="2019-11" db="EMBL/GenBank/DDBJ databases">
        <authorList>
            <person name="Yuan L."/>
        </authorList>
    </citation>
    <scope>NUCLEOTIDE SEQUENCE [LARGE SCALE GENOMIC DNA]</scope>
    <source>
        <strain evidence="6 7">TRM43335</strain>
    </source>
</reference>
<dbReference type="Pfam" id="PF02771">
    <property type="entry name" value="Acyl-CoA_dh_N"/>
    <property type="match status" value="1"/>
</dbReference>
<feature type="domain" description="Acyl-CoA dehydrogenase C-terminal" evidence="5">
    <location>
        <begin position="245"/>
        <end position="370"/>
    </location>
</feature>
<dbReference type="GO" id="GO:0050660">
    <property type="term" value="F:flavin adenine dinucleotide binding"/>
    <property type="evidence" value="ECO:0007669"/>
    <property type="project" value="InterPro"/>
</dbReference>
<dbReference type="PIRSF" id="PIRSF016578">
    <property type="entry name" value="HsaA"/>
    <property type="match status" value="1"/>
</dbReference>
<dbReference type="PANTHER" id="PTHR48083:SF19">
    <property type="entry name" value="FLAVIN-DEPENDENT MONOOXYGENASE, OXYGENASE SUBUNIT HSAA"/>
    <property type="match status" value="1"/>
</dbReference>
<dbReference type="Gene3D" id="2.40.110.10">
    <property type="entry name" value="Butyryl-CoA Dehydrogenase, subunit A, domain 2"/>
    <property type="match status" value="1"/>
</dbReference>
<dbReference type="InterPro" id="IPR009100">
    <property type="entry name" value="AcylCoA_DH/oxidase_NM_dom_sf"/>
</dbReference>
<dbReference type="PANTHER" id="PTHR48083">
    <property type="entry name" value="MEDIUM-CHAIN SPECIFIC ACYL-COA DEHYDROGENASE, MITOCHONDRIAL-RELATED"/>
    <property type="match status" value="1"/>
</dbReference>
<dbReference type="InterPro" id="IPR046373">
    <property type="entry name" value="Acyl-CoA_Oxase/DH_mid-dom_sf"/>
</dbReference>
<name>A0A6G2B5W8_9ACTN</name>
<keyword evidence="7" id="KW-1185">Reference proteome</keyword>
<dbReference type="InterPro" id="IPR013786">
    <property type="entry name" value="AcylCoA_DH/ox_N"/>
</dbReference>
<evidence type="ECO:0000313" key="7">
    <source>
        <dbReference type="Proteomes" id="UP000473014"/>
    </source>
</evidence>
<dbReference type="SUPFAM" id="SSF56645">
    <property type="entry name" value="Acyl-CoA dehydrogenase NM domain-like"/>
    <property type="match status" value="1"/>
</dbReference>
<feature type="compositionally biased region" description="Low complexity" evidence="3">
    <location>
        <begin position="397"/>
        <end position="413"/>
    </location>
</feature>
<feature type="region of interest" description="Disordered" evidence="3">
    <location>
        <begin position="390"/>
        <end position="413"/>
    </location>
</feature>
<dbReference type="Gene3D" id="1.20.140.10">
    <property type="entry name" value="Butyryl-CoA Dehydrogenase, subunit A, domain 3"/>
    <property type="match status" value="1"/>
</dbReference>
<evidence type="ECO:0000256" key="3">
    <source>
        <dbReference type="SAM" id="MobiDB-lite"/>
    </source>
</evidence>
<dbReference type="InterPro" id="IPR013107">
    <property type="entry name" value="Acyl-CoA_DH_C"/>
</dbReference>
<accession>A0A6G2B5W8</accession>
<organism evidence="6 7">
    <name type="scientific">Streptomyces taklimakanensis</name>
    <dbReference type="NCBI Taxonomy" id="2569853"/>
    <lineage>
        <taxon>Bacteria</taxon>
        <taxon>Bacillati</taxon>
        <taxon>Actinomycetota</taxon>
        <taxon>Actinomycetes</taxon>
        <taxon>Kitasatosporales</taxon>
        <taxon>Streptomycetaceae</taxon>
        <taxon>Streptomyces</taxon>
    </lineage>
</organism>
<dbReference type="EMBL" id="WIXO01000001">
    <property type="protein sequence ID" value="MTE17665.1"/>
    <property type="molecule type" value="Genomic_DNA"/>
</dbReference>
<sequence length="413" mass="42810">MRGPDTPVEGADPEVLATVDTLAGRWGGRAAEAERERRLPDATVAELLDAGLLQLAAPPGCGGPGHSWPTLVEAARRAARACPSTGWVIGVVGGHAALAGRLPRAAAETVFAAGPRQVFATASAAADGRFTRVPGGFEVAGRWRFCSAADHADWFLLNGHGGDPADRVLIPLSAGQVRVEEGWDVCGMAGTGSRDIRVDRVFVPEALAGSLPHCFAERQPSGGGPSSYYLDEVPFLPYVNSCVIGPVLGCAEGALAACLERFARDVGGSRPLEQPLVWDGLTESAAELTCARHLYEAVCARLHAAGTARRSLPPEDVAAIGRDRAYLARLCVRSVQRLVQLTGTAAHFADDPLARHWRDLQMAAAHRDLNWARNTAAYAATAFTAGGAGKPGGAGPAAGSAGPPAAGGCERTA</sequence>
<evidence type="ECO:0000259" key="4">
    <source>
        <dbReference type="Pfam" id="PF02771"/>
    </source>
</evidence>
<dbReference type="GO" id="GO:0005737">
    <property type="term" value="C:cytoplasm"/>
    <property type="evidence" value="ECO:0007669"/>
    <property type="project" value="TreeGrafter"/>
</dbReference>
<dbReference type="Pfam" id="PF08028">
    <property type="entry name" value="Acyl-CoA_dh_2"/>
    <property type="match status" value="1"/>
</dbReference>
<dbReference type="InterPro" id="IPR037069">
    <property type="entry name" value="AcylCoA_DH/ox_N_sf"/>
</dbReference>
<protein>
    <submittedName>
        <fullName evidence="6">Acyl-CoA dehydrogenase</fullName>
    </submittedName>
</protein>
<dbReference type="InterPro" id="IPR050741">
    <property type="entry name" value="Acyl-CoA_dehydrogenase"/>
</dbReference>
<dbReference type="GO" id="GO:0016712">
    <property type="term" value="F:oxidoreductase activity, acting on paired donors, with incorporation or reduction of molecular oxygen, reduced flavin or flavoprotein as one donor, and incorporation of one atom of oxygen"/>
    <property type="evidence" value="ECO:0007669"/>
    <property type="project" value="TreeGrafter"/>
</dbReference>
<dbReference type="GO" id="GO:0033539">
    <property type="term" value="P:fatty acid beta-oxidation using acyl-CoA dehydrogenase"/>
    <property type="evidence" value="ECO:0007669"/>
    <property type="project" value="TreeGrafter"/>
</dbReference>
<evidence type="ECO:0000256" key="1">
    <source>
        <dbReference type="ARBA" id="ARBA00023002"/>
    </source>
</evidence>
<evidence type="ECO:0000256" key="2">
    <source>
        <dbReference type="ARBA" id="ARBA00049661"/>
    </source>
</evidence>
<dbReference type="InterPro" id="IPR036250">
    <property type="entry name" value="AcylCo_DH-like_C"/>
</dbReference>
<proteinExistence type="inferred from homology"/>
<dbReference type="GO" id="GO:0003995">
    <property type="term" value="F:acyl-CoA dehydrogenase activity"/>
    <property type="evidence" value="ECO:0007669"/>
    <property type="project" value="TreeGrafter"/>
</dbReference>
<dbReference type="AlphaFoldDB" id="A0A6G2B5W8"/>